<keyword evidence="7 9" id="KW-0472">Membrane</keyword>
<evidence type="ECO:0000256" key="4">
    <source>
        <dbReference type="ARBA" id="ARBA00022679"/>
    </source>
</evidence>
<dbReference type="PANTHER" id="PTHR31488:SF1">
    <property type="entry name" value="C-MANNOSYLTRANSFERASE DPY19L1"/>
    <property type="match status" value="1"/>
</dbReference>
<name>A0A914BNA5_PATMI</name>
<protein>
    <recommendedName>
        <fullName evidence="12">C-mannosyltransferase DPY19L1</fullName>
    </recommendedName>
</protein>
<comment type="subcellular location">
    <subcellularLocation>
        <location evidence="1">Membrane</location>
        <topology evidence="1">Multi-pass membrane protein</topology>
    </subcellularLocation>
</comment>
<dbReference type="GO" id="GO:0005637">
    <property type="term" value="C:nuclear inner membrane"/>
    <property type="evidence" value="ECO:0007669"/>
    <property type="project" value="TreeGrafter"/>
</dbReference>
<feature type="region of interest" description="Disordered" evidence="8">
    <location>
        <begin position="473"/>
        <end position="493"/>
    </location>
</feature>
<feature type="transmembrane region" description="Helical" evidence="9">
    <location>
        <begin position="501"/>
        <end position="519"/>
    </location>
</feature>
<evidence type="ECO:0000256" key="5">
    <source>
        <dbReference type="ARBA" id="ARBA00022692"/>
    </source>
</evidence>
<accession>A0A914BNA5</accession>
<keyword evidence="3" id="KW-0328">Glycosyltransferase</keyword>
<keyword evidence="4" id="KW-0808">Transferase</keyword>
<dbReference type="GeneID" id="119745270"/>
<dbReference type="InterPro" id="IPR047462">
    <property type="entry name" value="Dpy19"/>
</dbReference>
<evidence type="ECO:0000256" key="9">
    <source>
        <dbReference type="SAM" id="Phobius"/>
    </source>
</evidence>
<sequence>MAVKSRKSRKQTTSLESKKDPSSVKSKASTTRSNYEKNGSHPVHLKSLPKGVIFGALVMASIFGILHSAHISSMFENDRFFSHLSDLEREMTFRTEMGLYYSYYKSMVNAPSFLSGLQEVMNDNITEYPSTINVLKRFNLYPEVALAAGYRLYDGITKKLGIVTRQCYTVNRGRGLSSVLNCEGMGDIAVFYVNAIFVENGLLMSTMFLLASYLSGSLLGGILTVAAFFYNHGECTRVQWTPPLRESVAYPVFVLQMFLVTHTLRLRQPGWMHSLLIAAATASFMLPWQFAQFALMTQTLAVCASYILGFTSRSKLRCVLQGQSLGLVASYVLLFGNEMLLTSFFASCLIAVWVMLLVAPLWKHKSPHAVVTIGVEGTGLLVLILGCKLLLSRLLSIQDDAHIGNLFRSKFSDYKDFHTMLYTCAAEFDFMESQTPVRYLKTLLLPTAIFAFVGTVAYLVRLEITRQNEQSRSAAGNGKVGSTEEENTSASEIEDKPNAELVYHLFQLMAFTVMAVIIMRLKLFLTPHLCLISSLLASRQVFGWLDDRTRHAIVLALLLSLMSVAGVSNLQHQWSIRGDFSNSPQEEMLEWVNANTQPNAVFAGPMPTMASIKLSTLRPIVNHPHYEDAGLRARTKIVYGMYSRKPAQEVYDGIKSLKANFVILEHSWCVRRSGPGCSLPEIWDLEDRENVGKEPVCLKLRRNPAPYFREVFNNDVYTILKL</sequence>
<comment type="similarity">
    <text evidence="2">Belongs to the dpy-19 family.</text>
</comment>
<feature type="transmembrane region" description="Helical" evidence="9">
    <location>
        <begin position="341"/>
        <end position="362"/>
    </location>
</feature>
<evidence type="ECO:0008006" key="12">
    <source>
        <dbReference type="Google" id="ProtNLM"/>
    </source>
</evidence>
<evidence type="ECO:0000313" key="10">
    <source>
        <dbReference type="EnsemblMetazoa" id="XP_038077435.1"/>
    </source>
</evidence>
<evidence type="ECO:0000256" key="2">
    <source>
        <dbReference type="ARBA" id="ARBA00008744"/>
    </source>
</evidence>
<dbReference type="EnsemblMetazoa" id="XM_038221507.1">
    <property type="protein sequence ID" value="XP_038077435.1"/>
    <property type="gene ID" value="LOC119745270"/>
</dbReference>
<evidence type="ECO:0000256" key="6">
    <source>
        <dbReference type="ARBA" id="ARBA00022989"/>
    </source>
</evidence>
<feature type="region of interest" description="Disordered" evidence="8">
    <location>
        <begin position="1"/>
        <end position="42"/>
    </location>
</feature>
<proteinExistence type="inferred from homology"/>
<dbReference type="CDD" id="cd20177">
    <property type="entry name" value="Dpy19"/>
    <property type="match status" value="1"/>
</dbReference>
<evidence type="ECO:0000256" key="3">
    <source>
        <dbReference type="ARBA" id="ARBA00022676"/>
    </source>
</evidence>
<dbReference type="OrthoDB" id="6019623at2759"/>
<feature type="transmembrane region" description="Helical" evidence="9">
    <location>
        <begin position="271"/>
        <end position="288"/>
    </location>
</feature>
<dbReference type="AlphaFoldDB" id="A0A914BNA5"/>
<evidence type="ECO:0000256" key="1">
    <source>
        <dbReference type="ARBA" id="ARBA00004141"/>
    </source>
</evidence>
<reference evidence="10" key="1">
    <citation type="submission" date="2022-11" db="UniProtKB">
        <authorList>
            <consortium name="EnsemblMetazoa"/>
        </authorList>
    </citation>
    <scope>IDENTIFICATION</scope>
</reference>
<feature type="transmembrane region" description="Helical" evidence="9">
    <location>
        <begin position="369"/>
        <end position="391"/>
    </location>
</feature>
<dbReference type="OMA" id="YDNITEY"/>
<keyword evidence="5 9" id="KW-0812">Transmembrane</keyword>
<dbReference type="GO" id="GO:0000030">
    <property type="term" value="F:mannosyltransferase activity"/>
    <property type="evidence" value="ECO:0007669"/>
    <property type="project" value="InterPro"/>
</dbReference>
<keyword evidence="6 9" id="KW-1133">Transmembrane helix</keyword>
<evidence type="ECO:0000256" key="7">
    <source>
        <dbReference type="ARBA" id="ARBA00023136"/>
    </source>
</evidence>
<organism evidence="10 11">
    <name type="scientific">Patiria miniata</name>
    <name type="common">Bat star</name>
    <name type="synonym">Asterina miniata</name>
    <dbReference type="NCBI Taxonomy" id="46514"/>
    <lineage>
        <taxon>Eukaryota</taxon>
        <taxon>Metazoa</taxon>
        <taxon>Echinodermata</taxon>
        <taxon>Eleutherozoa</taxon>
        <taxon>Asterozoa</taxon>
        <taxon>Asteroidea</taxon>
        <taxon>Valvatacea</taxon>
        <taxon>Valvatida</taxon>
        <taxon>Asterinidae</taxon>
        <taxon>Patiria</taxon>
    </lineage>
</organism>
<dbReference type="PANTHER" id="PTHR31488">
    <property type="entry name" value="DPY-19-LIKE 1, LIKE (H. SAPIENS)"/>
    <property type="match status" value="1"/>
</dbReference>
<dbReference type="InterPro" id="IPR018732">
    <property type="entry name" value="Dpy-19/Dpy-19-like"/>
</dbReference>
<feature type="transmembrane region" description="Helical" evidence="9">
    <location>
        <begin position="207"/>
        <end position="228"/>
    </location>
</feature>
<evidence type="ECO:0000256" key="8">
    <source>
        <dbReference type="SAM" id="MobiDB-lite"/>
    </source>
</evidence>
<dbReference type="Proteomes" id="UP000887568">
    <property type="component" value="Unplaced"/>
</dbReference>
<dbReference type="RefSeq" id="XP_038077435.1">
    <property type="nucleotide sequence ID" value="XM_038221507.1"/>
</dbReference>
<dbReference type="Pfam" id="PF10034">
    <property type="entry name" value="Dpy19"/>
    <property type="match status" value="1"/>
</dbReference>
<keyword evidence="11" id="KW-1185">Reference proteome</keyword>
<evidence type="ECO:0000313" key="11">
    <source>
        <dbReference type="Proteomes" id="UP000887568"/>
    </source>
</evidence>
<feature type="compositionally biased region" description="Polar residues" evidence="8">
    <location>
        <begin position="23"/>
        <end position="33"/>
    </location>
</feature>
<feature type="compositionally biased region" description="Basic residues" evidence="8">
    <location>
        <begin position="1"/>
        <end position="10"/>
    </location>
</feature>
<feature type="transmembrane region" description="Helical" evidence="9">
    <location>
        <begin position="439"/>
        <end position="460"/>
    </location>
</feature>